<sequence>MYNNKLYLIIRAFQKMDIWLLNDLLPDTIYQGATKSKFLEKIEKAFIALKKEGDTSLESFEGISHSEKDSWNRTGFSFVGNHSRKHIDFIFEGTAFDEITNIYNCNDLELFDKTVRRKQQIPIDILHQERANYKRYKKYHTYDERYISAINELLQYKETIIGVEIYAQWLEKHQQLYNRTLPNRKVGLFKLIVDALDKKGKDANPQETSISDNFYWMYRHIKEVYEDYYLPKHKDAKKAIEEYNELNLADENDLLKWLVKYEETYNKLGFFMDLYLEDDDTEFFEIHNVRLKTSDFEYIIKLCHLSTEHYYDMLDKYTTSKNGDLYDFEQKFIQSVREKHILDSKNKYLNYLQQYENLFRNKPKIKDEEEFVKYLKNTNNDDFLHKYIREYCEEEFKQHNKEYNEMSHNFSSLTYHLKQRGIIL</sequence>
<keyword evidence="2" id="KW-1185">Reference proteome</keyword>
<dbReference type="EMBL" id="FNXE01000004">
    <property type="protein sequence ID" value="SEH61177.1"/>
    <property type="molecule type" value="Genomic_DNA"/>
</dbReference>
<dbReference type="Proteomes" id="UP000199634">
    <property type="component" value="Unassembled WGS sequence"/>
</dbReference>
<dbReference type="AlphaFoldDB" id="A0A1H6JPR3"/>
<accession>A0A1H6JPR3</accession>
<dbReference type="STRING" id="1159016.SAMN02927937_00457"/>
<evidence type="ECO:0000313" key="1">
    <source>
        <dbReference type="EMBL" id="SEH61177.1"/>
    </source>
</evidence>
<organism evidence="1 2">
    <name type="scientific">Paenimyroides marinum</name>
    <dbReference type="NCBI Taxonomy" id="1159016"/>
    <lineage>
        <taxon>Bacteria</taxon>
        <taxon>Pseudomonadati</taxon>
        <taxon>Bacteroidota</taxon>
        <taxon>Flavobacteriia</taxon>
        <taxon>Flavobacteriales</taxon>
        <taxon>Flavobacteriaceae</taxon>
        <taxon>Paenimyroides</taxon>
    </lineage>
</organism>
<protein>
    <submittedName>
        <fullName evidence="1">Uncharacterized protein</fullName>
    </submittedName>
</protein>
<name>A0A1H6JPR3_9FLAO</name>
<evidence type="ECO:0000313" key="2">
    <source>
        <dbReference type="Proteomes" id="UP000199634"/>
    </source>
</evidence>
<proteinExistence type="predicted"/>
<reference evidence="2" key="1">
    <citation type="submission" date="2016-10" db="EMBL/GenBank/DDBJ databases">
        <authorList>
            <person name="Varghese N."/>
            <person name="Submissions S."/>
        </authorList>
    </citation>
    <scope>NUCLEOTIDE SEQUENCE [LARGE SCALE GENOMIC DNA]</scope>
    <source>
        <strain evidence="2">CGMCC 1.10825</strain>
    </source>
</reference>
<gene>
    <name evidence="1" type="ORF">SAMN02927937_00457</name>
</gene>